<evidence type="ECO:0000313" key="1">
    <source>
        <dbReference type="EMBL" id="KAH3799465.1"/>
    </source>
</evidence>
<reference evidence="1" key="2">
    <citation type="submission" date="2020-11" db="EMBL/GenBank/DDBJ databases">
        <authorList>
            <person name="McCartney M.A."/>
            <person name="Auch B."/>
            <person name="Kono T."/>
            <person name="Mallez S."/>
            <person name="Becker A."/>
            <person name="Gohl D.M."/>
            <person name="Silverstein K.A.T."/>
            <person name="Koren S."/>
            <person name="Bechman K.B."/>
            <person name="Herman A."/>
            <person name="Abrahante J.E."/>
            <person name="Garbe J."/>
        </authorList>
    </citation>
    <scope>NUCLEOTIDE SEQUENCE</scope>
    <source>
        <strain evidence="1">Duluth1</strain>
        <tissue evidence="1">Whole animal</tissue>
    </source>
</reference>
<dbReference type="EMBL" id="JAIWYP010000007">
    <property type="protein sequence ID" value="KAH3799465.1"/>
    <property type="molecule type" value="Genomic_DNA"/>
</dbReference>
<proteinExistence type="predicted"/>
<organism evidence="1 2">
    <name type="scientific">Dreissena polymorpha</name>
    <name type="common">Zebra mussel</name>
    <name type="synonym">Mytilus polymorpha</name>
    <dbReference type="NCBI Taxonomy" id="45954"/>
    <lineage>
        <taxon>Eukaryota</taxon>
        <taxon>Metazoa</taxon>
        <taxon>Spiralia</taxon>
        <taxon>Lophotrochozoa</taxon>
        <taxon>Mollusca</taxon>
        <taxon>Bivalvia</taxon>
        <taxon>Autobranchia</taxon>
        <taxon>Heteroconchia</taxon>
        <taxon>Euheterodonta</taxon>
        <taxon>Imparidentia</taxon>
        <taxon>Neoheterodontei</taxon>
        <taxon>Myida</taxon>
        <taxon>Dreissenoidea</taxon>
        <taxon>Dreissenidae</taxon>
        <taxon>Dreissena</taxon>
    </lineage>
</organism>
<dbReference type="Proteomes" id="UP000828390">
    <property type="component" value="Unassembled WGS sequence"/>
</dbReference>
<comment type="caution">
    <text evidence="1">The sequence shown here is derived from an EMBL/GenBank/DDBJ whole genome shotgun (WGS) entry which is preliminary data.</text>
</comment>
<sequence length="68" mass="7114">MGSVCEALVTGEAPTVPDKEAELFVRVSALVLVALTGWSPCSEGALQCFSFEEPSSPHEPTDTCISEG</sequence>
<protein>
    <submittedName>
        <fullName evidence="1">Uncharacterized protein</fullName>
    </submittedName>
</protein>
<evidence type="ECO:0000313" key="2">
    <source>
        <dbReference type="Proteomes" id="UP000828390"/>
    </source>
</evidence>
<dbReference type="AlphaFoldDB" id="A0A9D4FIN1"/>
<name>A0A9D4FIN1_DREPO</name>
<gene>
    <name evidence="1" type="ORF">DPMN_153073</name>
</gene>
<accession>A0A9D4FIN1</accession>
<keyword evidence="2" id="KW-1185">Reference proteome</keyword>
<reference evidence="1" key="1">
    <citation type="journal article" date="2019" name="bioRxiv">
        <title>The Genome of the Zebra Mussel, Dreissena polymorpha: A Resource for Invasive Species Research.</title>
        <authorList>
            <person name="McCartney M.A."/>
            <person name="Auch B."/>
            <person name="Kono T."/>
            <person name="Mallez S."/>
            <person name="Zhang Y."/>
            <person name="Obille A."/>
            <person name="Becker A."/>
            <person name="Abrahante J.E."/>
            <person name="Garbe J."/>
            <person name="Badalamenti J.P."/>
            <person name="Herman A."/>
            <person name="Mangelson H."/>
            <person name="Liachko I."/>
            <person name="Sullivan S."/>
            <person name="Sone E.D."/>
            <person name="Koren S."/>
            <person name="Silverstein K.A.T."/>
            <person name="Beckman K.B."/>
            <person name="Gohl D.M."/>
        </authorList>
    </citation>
    <scope>NUCLEOTIDE SEQUENCE</scope>
    <source>
        <strain evidence="1">Duluth1</strain>
        <tissue evidence="1">Whole animal</tissue>
    </source>
</reference>